<keyword evidence="11 13" id="KW-0998">Cell outer membrane</keyword>
<comment type="function">
    <text evidence="13">Plays a critical role in the incorporation of lipoproteins in the outer membrane after they are released by the LolA protein.</text>
</comment>
<evidence type="ECO:0000256" key="1">
    <source>
        <dbReference type="ARBA" id="ARBA00004459"/>
    </source>
</evidence>
<evidence type="ECO:0000313" key="16">
    <source>
        <dbReference type="Proteomes" id="UP000013165"/>
    </source>
</evidence>
<evidence type="ECO:0000256" key="8">
    <source>
        <dbReference type="ARBA" id="ARBA00023136"/>
    </source>
</evidence>
<reference evidence="15 16" key="1">
    <citation type="journal article" date="2013" name="Genome Announc.">
        <title>Genome Sequence of the Polycyclic Aromatic Hydrocarbon-Degrading Bacterium Strain Marinobacter nanhaiticus D15-8WT.</title>
        <authorList>
            <person name="Cui Z."/>
            <person name="Gao W."/>
            <person name="Li Q."/>
            <person name="Xu G."/>
            <person name="Zheng L."/>
        </authorList>
    </citation>
    <scope>NUCLEOTIDE SEQUENCE [LARGE SCALE GENOMIC DNA]</scope>
    <source>
        <strain evidence="15 16">D15-8W</strain>
    </source>
</reference>
<evidence type="ECO:0000256" key="14">
    <source>
        <dbReference type="SAM" id="SignalP"/>
    </source>
</evidence>
<keyword evidence="8 13" id="KW-0472">Membrane</keyword>
<comment type="subunit">
    <text evidence="3 13">Monomer.</text>
</comment>
<gene>
    <name evidence="13 15" type="primary">lolB</name>
    <name evidence="15" type="ORF">J057_03545</name>
</gene>
<evidence type="ECO:0000256" key="2">
    <source>
        <dbReference type="ARBA" id="ARBA00009696"/>
    </source>
</evidence>
<dbReference type="Proteomes" id="UP000013165">
    <property type="component" value="Unassembled WGS sequence"/>
</dbReference>
<evidence type="ECO:0000256" key="6">
    <source>
        <dbReference type="ARBA" id="ARBA00022729"/>
    </source>
</evidence>
<feature type="signal peptide" evidence="14">
    <location>
        <begin position="1"/>
        <end position="21"/>
    </location>
</feature>
<keyword evidence="12 13" id="KW-0449">Lipoprotein</keyword>
<dbReference type="SUPFAM" id="SSF89392">
    <property type="entry name" value="Prokaryotic lipoproteins and lipoprotein localization factors"/>
    <property type="match status" value="1"/>
</dbReference>
<proteinExistence type="inferred from homology"/>
<evidence type="ECO:0000256" key="10">
    <source>
        <dbReference type="ARBA" id="ARBA00023186"/>
    </source>
</evidence>
<evidence type="ECO:0000256" key="9">
    <source>
        <dbReference type="ARBA" id="ARBA00023139"/>
    </source>
</evidence>
<dbReference type="GO" id="GO:0009279">
    <property type="term" value="C:cell outer membrane"/>
    <property type="evidence" value="ECO:0007669"/>
    <property type="project" value="UniProtKB-SubCell"/>
</dbReference>
<dbReference type="PROSITE" id="PS51257">
    <property type="entry name" value="PROKAR_LIPOPROTEIN"/>
    <property type="match status" value="1"/>
</dbReference>
<dbReference type="Gene3D" id="2.50.20.10">
    <property type="entry name" value="Lipoprotein localisation LolA/LolB/LppX"/>
    <property type="match status" value="1"/>
</dbReference>
<evidence type="ECO:0000256" key="3">
    <source>
        <dbReference type="ARBA" id="ARBA00011245"/>
    </source>
</evidence>
<evidence type="ECO:0000256" key="12">
    <source>
        <dbReference type="ARBA" id="ARBA00023288"/>
    </source>
</evidence>
<dbReference type="NCBIfam" id="TIGR00548">
    <property type="entry name" value="lolB"/>
    <property type="match status" value="1"/>
</dbReference>
<comment type="subcellular location">
    <subcellularLocation>
        <location evidence="1 13">Cell outer membrane</location>
        <topology evidence="1 13">Lipid-anchor</topology>
    </subcellularLocation>
</comment>
<dbReference type="HAMAP" id="MF_00233">
    <property type="entry name" value="LolB"/>
    <property type="match status" value="1"/>
</dbReference>
<dbReference type="EMBL" id="APLQ01000010">
    <property type="protein sequence ID" value="ENO16747.2"/>
    <property type="molecule type" value="Genomic_DNA"/>
</dbReference>
<comment type="similarity">
    <text evidence="2 13">Belongs to the LolB family.</text>
</comment>
<dbReference type="GO" id="GO:0044874">
    <property type="term" value="P:lipoprotein localization to outer membrane"/>
    <property type="evidence" value="ECO:0007669"/>
    <property type="project" value="UniProtKB-UniRule"/>
</dbReference>
<dbReference type="GO" id="GO:0015031">
    <property type="term" value="P:protein transport"/>
    <property type="evidence" value="ECO:0007669"/>
    <property type="project" value="UniProtKB-KW"/>
</dbReference>
<protein>
    <recommendedName>
        <fullName evidence="4 13">Outer-membrane lipoprotein LolB</fullName>
    </recommendedName>
</protein>
<keyword evidence="7 13" id="KW-0653">Protein transport</keyword>
<keyword evidence="16" id="KW-1185">Reference proteome</keyword>
<sequence length="213" mass="24074">MHRTVKHGFVLAIALSLAACASVPREPLPEGLTNQPPADWAERVQALSEFTHWELQGKLAIRQPDDSGSAVINQWRQMNEQYHLLLSSAFLGMGRTELQGMPGYLTLTMPDGETYRSSDPQALIEAATGWQFPVDSLAWWIRGLPAPEGDFELLFDDQGNLASIRQQGWDIRFDRRKDFIDGYPELPARITALKGERRIRMVVTQWQETGTQP</sequence>
<evidence type="ECO:0000313" key="15">
    <source>
        <dbReference type="EMBL" id="ENO16747.2"/>
    </source>
</evidence>
<keyword evidence="10 13" id="KW-0143">Chaperone</keyword>
<dbReference type="CDD" id="cd16326">
    <property type="entry name" value="LolB"/>
    <property type="match status" value="1"/>
</dbReference>
<organism evidence="15 16">
    <name type="scientific">Marinobacter nanhaiticus D15-8W</name>
    <dbReference type="NCBI Taxonomy" id="626887"/>
    <lineage>
        <taxon>Bacteria</taxon>
        <taxon>Pseudomonadati</taxon>
        <taxon>Pseudomonadota</taxon>
        <taxon>Gammaproteobacteria</taxon>
        <taxon>Pseudomonadales</taxon>
        <taxon>Marinobacteraceae</taxon>
        <taxon>Marinobacter</taxon>
    </lineage>
</organism>
<evidence type="ECO:0000256" key="7">
    <source>
        <dbReference type="ARBA" id="ARBA00022927"/>
    </source>
</evidence>
<evidence type="ECO:0000256" key="4">
    <source>
        <dbReference type="ARBA" id="ARBA00016202"/>
    </source>
</evidence>
<accession>N6WZZ0</accession>
<dbReference type="Pfam" id="PF03550">
    <property type="entry name" value="LolB"/>
    <property type="match status" value="1"/>
</dbReference>
<evidence type="ECO:0000256" key="11">
    <source>
        <dbReference type="ARBA" id="ARBA00023237"/>
    </source>
</evidence>
<keyword evidence="5 13" id="KW-0813">Transport</keyword>
<dbReference type="PATRIC" id="fig|626887.3.peg.696"/>
<dbReference type="STRING" id="626887.J057_03545"/>
<keyword evidence="9 13" id="KW-0564">Palmitate</keyword>
<dbReference type="InterPro" id="IPR029046">
    <property type="entry name" value="LolA/LolB/LppX"/>
</dbReference>
<keyword evidence="6 13" id="KW-0732">Signal</keyword>
<dbReference type="AlphaFoldDB" id="N6WZZ0"/>
<dbReference type="eggNOG" id="COG3017">
    <property type="taxonomic scope" value="Bacteria"/>
</dbReference>
<comment type="caution">
    <text evidence="15">The sequence shown here is derived from an EMBL/GenBank/DDBJ whole genome shotgun (WGS) entry which is preliminary data.</text>
</comment>
<dbReference type="OrthoDB" id="9797618at2"/>
<feature type="chain" id="PRO_5016822082" description="Outer-membrane lipoprotein LolB" evidence="14">
    <location>
        <begin position="22"/>
        <end position="213"/>
    </location>
</feature>
<evidence type="ECO:0000256" key="13">
    <source>
        <dbReference type="HAMAP-Rule" id="MF_00233"/>
    </source>
</evidence>
<evidence type="ECO:0000256" key="5">
    <source>
        <dbReference type="ARBA" id="ARBA00022448"/>
    </source>
</evidence>
<dbReference type="InterPro" id="IPR004565">
    <property type="entry name" value="OM_lipoprot_LolB"/>
</dbReference>
<dbReference type="HOGENOM" id="CLU_092816_2_1_6"/>
<name>N6WZZ0_9GAMM</name>